<dbReference type="EMBL" id="CP046453">
    <property type="protein sequence ID" value="QGU04287.1"/>
    <property type="molecule type" value="Genomic_DNA"/>
</dbReference>
<organism evidence="2 3">
    <name type="scientific">Corynebacterium comes</name>
    <dbReference type="NCBI Taxonomy" id="2675218"/>
    <lineage>
        <taxon>Bacteria</taxon>
        <taxon>Bacillati</taxon>
        <taxon>Actinomycetota</taxon>
        <taxon>Actinomycetes</taxon>
        <taxon>Mycobacteriales</taxon>
        <taxon>Corynebacteriaceae</taxon>
        <taxon>Corynebacterium</taxon>
    </lineage>
</organism>
<dbReference type="AlphaFoldDB" id="A0A6B8VX31"/>
<protein>
    <submittedName>
        <fullName evidence="2">Uncharacterized protein</fullName>
    </submittedName>
</protein>
<dbReference type="Gene3D" id="3.40.190.10">
    <property type="entry name" value="Periplasmic binding protein-like II"/>
    <property type="match status" value="1"/>
</dbReference>
<gene>
    <name evidence="2" type="ORF">CETAM_05080</name>
</gene>
<sequence length="221" mass="23438">MNRLAARAVLPALGLVGIMSLAACSTAEPGREDNPDHTRPVRITVSPNSTEQLILGEVYSQVLEETGRSTSLSIGDSPGEVGPLERLRAGETDLVIGCTGFFLHTLDPNRAEELSTAIETGEVEDPSDETYRAFMGALPSQMTSPDPSSAQGCAAEIRDGQAPELPQSVIPVYDRGIFDREELEEVTAVTRFLTTDEIAGLVEATGEGSSVSGAVAEWLGY</sequence>
<evidence type="ECO:0000313" key="3">
    <source>
        <dbReference type="Proteomes" id="UP000425178"/>
    </source>
</evidence>
<feature type="signal peptide" evidence="1">
    <location>
        <begin position="1"/>
        <end position="22"/>
    </location>
</feature>
<dbReference type="RefSeq" id="WP_156227578.1">
    <property type="nucleotide sequence ID" value="NZ_CP046453.1"/>
</dbReference>
<proteinExistence type="predicted"/>
<name>A0A6B8VX31_9CORY</name>
<evidence type="ECO:0000313" key="2">
    <source>
        <dbReference type="EMBL" id="QGU04287.1"/>
    </source>
</evidence>
<evidence type="ECO:0000256" key="1">
    <source>
        <dbReference type="SAM" id="SignalP"/>
    </source>
</evidence>
<dbReference type="Proteomes" id="UP000425178">
    <property type="component" value="Chromosome"/>
</dbReference>
<keyword evidence="3" id="KW-1185">Reference proteome</keyword>
<accession>A0A6B8VX31</accession>
<dbReference type="KEGG" id="ccoe:CETAM_05080"/>
<keyword evidence="1" id="KW-0732">Signal</keyword>
<dbReference type="PROSITE" id="PS51257">
    <property type="entry name" value="PROKAR_LIPOPROTEIN"/>
    <property type="match status" value="1"/>
</dbReference>
<reference evidence="2 3" key="1">
    <citation type="journal article" date="2021" name="Int. J. Syst. Evol. Microbiol.">
        <title>Classification of three corynebacterial strains isolated from a small paddock in North Rhine-Westphalia: proposal of &lt;i&gt;Corynebacterium kalinowskii&lt;/i&gt; sp. nov., &lt;i&gt;Corynebacterium comes&lt;/i&gt; sp. nov. and &lt;i&gt;Corynebacterium occultum&lt;/i&gt; sp. nov.</title>
        <authorList>
            <person name="Schaffert L."/>
            <person name="Ruwe M."/>
            <person name="Milse J."/>
            <person name="Hanuschka K."/>
            <person name="Ortseifen V."/>
            <person name="Droste J."/>
            <person name="Brandt D."/>
            <person name="Schl L."/>
            <person name="Kutter Y."/>
            <person name="Vinke S."/>
            <person name="Vieh P."/>
            <person name="Jacob L."/>
            <person name="L N.C."/>
            <person name="Schulte-Berndt E."/>
            <person name="Hain C."/>
            <person name="Linder M."/>
            <person name="Schmidt P."/>
            <person name="Wollenschl L."/>
            <person name="Luttermann T."/>
            <person name="Thieme E."/>
            <person name="Hassa J."/>
            <person name="Haak M."/>
            <person name="Wittchen M."/>
            <person name="Mentz A."/>
            <person name="Persicke M."/>
            <person name="Busche T."/>
            <person name="R C."/>
        </authorList>
    </citation>
    <scope>NUCLEOTIDE SEQUENCE [LARGE SCALE GENOMIC DNA]</scope>
    <source>
        <strain evidence="2 3">2019</strain>
    </source>
</reference>
<feature type="chain" id="PRO_5025594451" evidence="1">
    <location>
        <begin position="23"/>
        <end position="221"/>
    </location>
</feature>